<dbReference type="KEGG" id="rsp:RSP_4228"/>
<name>Q3IUW2_CERS4</name>
<geneLocation type="plasmid" evidence="2">
    <name>pRS241d</name>
</geneLocation>
<dbReference type="Proteomes" id="UP000002703">
    <property type="component" value="Plasmid D"/>
</dbReference>
<accession>A0A344QDM8</accession>
<dbReference type="GeneID" id="3712003"/>
<gene>
    <name evidence="1" type="primary">trbI</name>
    <name evidence="1" type="ORF">RSP_4228</name>
</gene>
<dbReference type="EnsemblBacteria" id="ABA81672">
    <property type="protein sequence ID" value="ABA81672"/>
    <property type="gene ID" value="RSP_4228"/>
</dbReference>
<keyword evidence="2" id="KW-1185">Reference proteome</keyword>
<evidence type="ECO:0000313" key="1">
    <source>
        <dbReference type="EMBL" id="ABA81672.1"/>
    </source>
</evidence>
<accession>Q3IUW2</accession>
<reference evidence="2" key="1">
    <citation type="submission" date="2005-09" db="EMBL/GenBank/DDBJ databases">
        <title>Complete sequence of plasmid D of Rhodobacter sphaeroides 2.4.1.</title>
        <authorList>
            <person name="Copeland A."/>
            <person name="Lucas S."/>
            <person name="Lapidus A."/>
            <person name="Barry K."/>
            <person name="Detter J.C."/>
            <person name="Glavina T."/>
            <person name="Hammon N."/>
            <person name="Israni S."/>
            <person name="Pitluck S."/>
            <person name="Richardson P."/>
            <person name="Mackenzie C."/>
            <person name="Choudhary M."/>
            <person name="Larimer F."/>
            <person name="Hauser L.J."/>
            <person name="Land M."/>
            <person name="Donohue T.J."/>
            <person name="Kaplan S."/>
        </authorList>
    </citation>
    <scope>NUCLEOTIDE SEQUENCE [LARGE SCALE GENOMIC DNA]</scope>
    <source>
        <strain evidence="2">ATCC 17023 / DSM 158 / JCM 6121 / CCUG 31486 / LMG 2827 / NBRC 12203 / NCIMB 8253 / ATH 2.4.1.</strain>
        <plasmid evidence="2">pRS241d</plasmid>
    </source>
</reference>
<sequence length="119" mass="12352">MDLGRAVELTLTGMGSVALTLAIVLASQPRGLPTGIVTLDATEAVLSFIRAGGKEMPDTDYEAAAKIYQADLEAAIADFAAEHSVIVVNSATVLAGAPDITQEVSQKALARWREAKGTP</sequence>
<dbReference type="OrthoDB" id="9998770at2"/>
<dbReference type="PATRIC" id="fig|272943.9.peg.269"/>
<dbReference type="RefSeq" id="WP_011331479.1">
    <property type="nucleotide sequence ID" value="NC_007490.2"/>
</dbReference>
<dbReference type="Pfam" id="PF09677">
    <property type="entry name" value="TrbI_Ftype"/>
    <property type="match status" value="1"/>
</dbReference>
<dbReference type="AlphaFoldDB" id="Q3IUW2"/>
<dbReference type="InterPro" id="IPR014115">
    <property type="entry name" value="TrbI_Ftype"/>
</dbReference>
<dbReference type="EMBL" id="CP000147">
    <property type="protein sequence ID" value="ABA81672.1"/>
    <property type="molecule type" value="Genomic_DNA"/>
</dbReference>
<keyword evidence="1" id="KW-0614">Plasmid</keyword>
<evidence type="ECO:0000313" key="2">
    <source>
        <dbReference type="Proteomes" id="UP000002703"/>
    </source>
</evidence>
<proteinExistence type="predicted"/>
<protein>
    <submittedName>
        <fullName evidence="1">Sex-pilus assembly protein</fullName>
    </submittedName>
</protein>
<organism evidence="1 2">
    <name type="scientific">Cereibacter sphaeroides (strain ATCC 17023 / DSM 158 / JCM 6121 / CCUG 31486 / LMG 2827 / NBRC 12203 / NCIMB 8253 / ATH 2.4.1.)</name>
    <name type="common">Rhodobacter sphaeroides</name>
    <dbReference type="NCBI Taxonomy" id="272943"/>
    <lineage>
        <taxon>Bacteria</taxon>
        <taxon>Pseudomonadati</taxon>
        <taxon>Pseudomonadota</taxon>
        <taxon>Alphaproteobacteria</taxon>
        <taxon>Rhodobacterales</taxon>
        <taxon>Paracoccaceae</taxon>
        <taxon>Cereibacter</taxon>
    </lineage>
</organism>